<dbReference type="AlphaFoldDB" id="A0A1M4ZY79"/>
<organism evidence="1 2">
    <name type="scientific">Microbulbifer donghaiensis</name>
    <dbReference type="NCBI Taxonomy" id="494016"/>
    <lineage>
        <taxon>Bacteria</taxon>
        <taxon>Pseudomonadati</taxon>
        <taxon>Pseudomonadota</taxon>
        <taxon>Gammaproteobacteria</taxon>
        <taxon>Cellvibrionales</taxon>
        <taxon>Microbulbiferaceae</taxon>
        <taxon>Microbulbifer</taxon>
    </lineage>
</organism>
<accession>A0A1M4ZY79</accession>
<gene>
    <name evidence="1" type="ORF">SAMN04487965_1688</name>
</gene>
<dbReference type="InterPro" id="IPR017853">
    <property type="entry name" value="GH"/>
</dbReference>
<dbReference type="Proteomes" id="UP000184170">
    <property type="component" value="Unassembled WGS sequence"/>
</dbReference>
<evidence type="ECO:0000313" key="2">
    <source>
        <dbReference type="Proteomes" id="UP000184170"/>
    </source>
</evidence>
<proteinExistence type="predicted"/>
<name>A0A1M4ZY79_9GAMM</name>
<dbReference type="SUPFAM" id="SSF51445">
    <property type="entry name" value="(Trans)glycosidases"/>
    <property type="match status" value="1"/>
</dbReference>
<reference evidence="2" key="1">
    <citation type="submission" date="2016-11" db="EMBL/GenBank/DDBJ databases">
        <authorList>
            <person name="Varghese N."/>
            <person name="Submissions S."/>
        </authorList>
    </citation>
    <scope>NUCLEOTIDE SEQUENCE [LARGE SCALE GENOMIC DNA]</scope>
    <source>
        <strain evidence="2">CGMCC 1.7063</strain>
    </source>
</reference>
<evidence type="ECO:0000313" key="1">
    <source>
        <dbReference type="EMBL" id="SHF22978.1"/>
    </source>
</evidence>
<dbReference type="RefSeq" id="WP_073273584.1">
    <property type="nucleotide sequence ID" value="NZ_FQVA01000001.1"/>
</dbReference>
<protein>
    <submittedName>
        <fullName evidence="1">Uncharacterized protein</fullName>
    </submittedName>
</protein>
<sequence length="502" mass="57607">MNLLAIYLLGLAAADSQQCINSGINIERVTYWSNINPFVNLIRISDEWRRPWDSSNREVPLHLTPDLYVKRLDDSDEPVYSIVTVRFDSHSFGEKNYTLLFDGEGDIEFKFDRPKIVSRDEHKIDVEFGPQADTVALMIDSINEKDPIRNIRLIPTSELSSPSDSVYNDQFKELVRPFSVIRFMDFLSTNDSTQSRWQDRRHPMQYGQGPIPIEDIVALANEVKAIPWLNIPHLADDNYVRRMAEYTLANLDRDLTVYVEYSNEVWNGSFDQAKWAEDQAKKAGVSPAQYYASRARHVHSIWRSVFSGDARRITRVLGTQLHNSSRTEQMLEAFENPEDLFDVLAVNYYLGNSLGSPEMAAKTLKMDNNRLFEYLDSVELPILKQNLRRQKSLADKYGMELDAYEAGQHIVGHGSSRKLGGYLPDNEELTEKLVGMNRDPRIAVLYHKMIDLWIEEGGGLINWFSLTSNYGKWGSWGIVDVDDRSDAGSPKYNAILKRTCNR</sequence>
<dbReference type="OrthoDB" id="7783360at2"/>
<dbReference type="Gene3D" id="3.20.20.80">
    <property type="entry name" value="Glycosidases"/>
    <property type="match status" value="1"/>
</dbReference>
<dbReference type="EMBL" id="FQVA01000001">
    <property type="protein sequence ID" value="SHF22978.1"/>
    <property type="molecule type" value="Genomic_DNA"/>
</dbReference>
<keyword evidence="2" id="KW-1185">Reference proteome</keyword>
<dbReference type="STRING" id="494016.SAMN04487965_1688"/>